<evidence type="ECO:0000256" key="2">
    <source>
        <dbReference type="ARBA" id="ARBA00022801"/>
    </source>
</evidence>
<feature type="domain" description="3-keto-alpha-glucoside-1,2-lyase/3-keto-2-hydroxy-glucal hydratase" evidence="6">
    <location>
        <begin position="912"/>
        <end position="1078"/>
    </location>
</feature>
<dbReference type="InterPro" id="IPR023296">
    <property type="entry name" value="Glyco_hydro_beta-prop_sf"/>
</dbReference>
<dbReference type="InterPro" id="IPR008964">
    <property type="entry name" value="Invasin/intimin_cell_adhesion"/>
</dbReference>
<dbReference type="EMBL" id="CYXY01000006">
    <property type="protein sequence ID" value="CUM89675.1"/>
    <property type="molecule type" value="Genomic_DNA"/>
</dbReference>
<dbReference type="GO" id="GO:0005987">
    <property type="term" value="P:sucrose catabolic process"/>
    <property type="evidence" value="ECO:0007669"/>
    <property type="project" value="TreeGrafter"/>
</dbReference>
<dbReference type="Pfam" id="PF06439">
    <property type="entry name" value="3keto-disac_hyd"/>
    <property type="match status" value="1"/>
</dbReference>
<evidence type="ECO:0000313" key="9">
    <source>
        <dbReference type="EMBL" id="CUM89675.1"/>
    </source>
</evidence>
<gene>
    <name evidence="9" type="primary">sacC</name>
    <name evidence="9" type="ORF">ERS852571_01231</name>
</gene>
<name>A0A173SIW0_ANAHA</name>
<keyword evidence="3 9" id="KW-0326">Glycosidase</keyword>
<dbReference type="InterPro" id="IPR013189">
    <property type="entry name" value="Glyco_hydro_32_C"/>
</dbReference>
<evidence type="ECO:0000256" key="3">
    <source>
        <dbReference type="ARBA" id="ARBA00023295"/>
    </source>
</evidence>
<organism evidence="9 10">
    <name type="scientific">Anaerostipes hadrus</name>
    <dbReference type="NCBI Taxonomy" id="649756"/>
    <lineage>
        <taxon>Bacteria</taxon>
        <taxon>Bacillati</taxon>
        <taxon>Bacillota</taxon>
        <taxon>Clostridia</taxon>
        <taxon>Lachnospirales</taxon>
        <taxon>Lachnospiraceae</taxon>
        <taxon>Anaerostipes</taxon>
    </lineage>
</organism>
<dbReference type="GO" id="GO:0004575">
    <property type="term" value="F:sucrose alpha-glucosidase activity"/>
    <property type="evidence" value="ECO:0007669"/>
    <property type="project" value="TreeGrafter"/>
</dbReference>
<keyword evidence="2 9" id="KW-0378">Hydrolase</keyword>
<dbReference type="InterPro" id="IPR025883">
    <property type="entry name" value="Cadherin-like_domain"/>
</dbReference>
<feature type="domain" description="Glycosyl hydrolase family 32 N-terminal" evidence="5">
    <location>
        <begin position="315"/>
        <end position="643"/>
    </location>
</feature>
<dbReference type="Gene3D" id="2.60.40.1080">
    <property type="match status" value="2"/>
</dbReference>
<dbReference type="Gene3D" id="2.115.10.20">
    <property type="entry name" value="Glycosyl hydrolase domain, family 43"/>
    <property type="match status" value="1"/>
</dbReference>
<dbReference type="InterPro" id="IPR013148">
    <property type="entry name" value="Glyco_hydro_32_N"/>
</dbReference>
<evidence type="ECO:0000259" key="5">
    <source>
        <dbReference type="Pfam" id="PF00251"/>
    </source>
</evidence>
<dbReference type="EC" id="3.2.1.80" evidence="9"/>
<evidence type="ECO:0000256" key="4">
    <source>
        <dbReference type="SAM" id="SignalP"/>
    </source>
</evidence>
<dbReference type="GO" id="GO:0051669">
    <property type="term" value="F:fructan beta-fructosidase activity"/>
    <property type="evidence" value="ECO:0007669"/>
    <property type="project" value="UniProtKB-EC"/>
</dbReference>
<feature type="domain" description="Cadherin-like beta-sandwich-like" evidence="8">
    <location>
        <begin position="211"/>
        <end position="299"/>
    </location>
</feature>
<dbReference type="Pfam" id="PF00251">
    <property type="entry name" value="Glyco_hydro_32N"/>
    <property type="match status" value="1"/>
</dbReference>
<keyword evidence="4" id="KW-0732">Signal</keyword>
<dbReference type="SUPFAM" id="SSF75005">
    <property type="entry name" value="Arabinanase/levansucrase/invertase"/>
    <property type="match status" value="1"/>
</dbReference>
<sequence>MRKVSPRLVAIMMASVVSVTSIAPVTAYNHVTVNAAQLQQQAIDWTFTGNGKVDNDKIQLSGAGDNIGITNIKKEDNYAVKAKLAQGEEDGAVGVMMGAKEAKDPKKGSVVANVTPSTGAVRLICFQGGRNNDLQKEKVFDELKNKDTYDFDISVKQRHLTVKINGVKVISMEITDTIFEGKVGLISFNETMTASDFSVEDIAIPKATAHLTNLQVTGGDLDKKYTQDTNDYAITVPNTVDKLSITPTVSDNGTVTIGEQKAENGKATEVSLKIGSQEIPITVTSTNGAVETTTLHVLRNVDGSAYTVPTRPQYHFSQAMGWGNDPNGMLYYKGEWHLFFQHNQARTTWGELEWGHAVSKDLIHWEELPRPLNYQEDNGAMFSGCGVVDDENTSGLFGDEKGPGKGGLIALYTQNNELNGHRGQDQCIAYSKDNGRTWTKYKGNPILKWDEDHLKDTAFRDPKVFRHDGKWFMVLAGGILRIYSSDDLIHWNIESTYKGSDDIGNPAGLRVETECPDMYPLTADDGTTKWVISEGGRYYRIGDLKKIDGHWTFVQDKDSDRYVMNFGPHSYAAMTYYIGNGETTNGKPENRRIMINWASTWADGYCNNVDKVTGQWGYNGFFNLQTELNVKKIDGKYKLVQTPIDEYKTLRVNEAATKLENVTIPKKTENSENLLSGVKAGQYEVVAELTPQAGTKEVGFKLRTNKSGSQETVVSYNTETKKVSINGEKSGTHPAGQQTKNIVSDAIVTEKDGKVKLDIFVDESSVEVYGQDGQVTGALAVFPSVSSTGMEVYSEGGETTGNITVYPMKSIWENKITDANTATDLYISTDSGSGEYNVGDKISVNAAISPMKADQKVTWKVSNNKSNKVKVVKTEDDELQLEALKEGSVTVTATTANGLSRSIDIFVSAADDGISLSDWKQHGGKWKISENSNSCTGEASGDAFLMSGTKISSDDYIFESDVVYHSGQAFALLFRGQNPDSTSAYAANVDTQRKGSTARIFTFGGGTGDIGKDGNYNLSEGQKYHFKVVVKGNQYKVYIEDKLVLNVRDVKVENNYKEGKYVGFNVFNGKVTFQNMKVTPLEVKVPTVSDKLALTAGEKAAIDVSNIEDNSFNIIKYKSLDKTIADVDEDGNITAKKAGTTQIETQVTTFGRSYTYKTQVTVKEKEVETPKVSITATLKGNAGKTVTTIKDVKAGDTLPAWNKAKYKAAGKKGYVFAGWTYNGKIVTKMPESDKNITLTAKFVKVTVGKAGSLSVRSKAGKGVGFVARSTQSVNKYGEKRGFRFRYSTSKKMKSAKYKTTGLAKNVYTKTGLKKGKKYYVQVRYYYYDSTNQKVYGAYSKAKSVKAY</sequence>
<dbReference type="Proteomes" id="UP000095553">
    <property type="component" value="Unassembled WGS sequence"/>
</dbReference>
<dbReference type="CDD" id="cd18622">
    <property type="entry name" value="GH32_Inu-like"/>
    <property type="match status" value="1"/>
</dbReference>
<dbReference type="Gene3D" id="2.60.120.560">
    <property type="entry name" value="Exo-inulinase, domain 1"/>
    <property type="match status" value="3"/>
</dbReference>
<evidence type="ECO:0000259" key="7">
    <source>
        <dbReference type="Pfam" id="PF08244"/>
    </source>
</evidence>
<dbReference type="RefSeq" id="WP_055072651.1">
    <property type="nucleotide sequence ID" value="NZ_CP143954.1"/>
</dbReference>
<dbReference type="GO" id="GO:0005737">
    <property type="term" value="C:cytoplasm"/>
    <property type="evidence" value="ECO:0007669"/>
    <property type="project" value="TreeGrafter"/>
</dbReference>
<feature type="signal peptide" evidence="4">
    <location>
        <begin position="1"/>
        <end position="23"/>
    </location>
</feature>
<dbReference type="SUPFAM" id="SSF49899">
    <property type="entry name" value="Concanavalin A-like lectins/glucanases"/>
    <property type="match status" value="1"/>
</dbReference>
<feature type="chain" id="PRO_5039251664" evidence="4">
    <location>
        <begin position="24"/>
        <end position="1347"/>
    </location>
</feature>
<accession>A0A173SIW0</accession>
<evidence type="ECO:0000259" key="6">
    <source>
        <dbReference type="Pfam" id="PF06439"/>
    </source>
</evidence>
<dbReference type="PANTHER" id="PTHR42800">
    <property type="entry name" value="EXOINULINASE INUD (AFU_ORTHOLOGUE AFUA_5G00480)"/>
    <property type="match status" value="1"/>
</dbReference>
<dbReference type="InterPro" id="IPR013320">
    <property type="entry name" value="ConA-like_dom_sf"/>
</dbReference>
<comment type="similarity">
    <text evidence="1">Belongs to the glycosyl hydrolase 32 family.</text>
</comment>
<dbReference type="Pfam" id="PF08244">
    <property type="entry name" value="Glyco_hydro_32C"/>
    <property type="match status" value="1"/>
</dbReference>
<dbReference type="Pfam" id="PF12733">
    <property type="entry name" value="Cadherin-like"/>
    <property type="match status" value="1"/>
</dbReference>
<protein>
    <submittedName>
        <fullName evidence="9">Levanase</fullName>
        <ecNumber evidence="9">3.2.1.80</ecNumber>
    </submittedName>
</protein>
<proteinExistence type="inferred from homology"/>
<feature type="domain" description="Glycosyl hydrolase family 32 C-terminal" evidence="7">
    <location>
        <begin position="646"/>
        <end position="806"/>
    </location>
</feature>
<dbReference type="SMART" id="SM00640">
    <property type="entry name" value="Glyco_32"/>
    <property type="match status" value="1"/>
</dbReference>
<evidence type="ECO:0000313" key="10">
    <source>
        <dbReference type="Proteomes" id="UP000095553"/>
    </source>
</evidence>
<dbReference type="PANTHER" id="PTHR42800:SF3">
    <property type="entry name" value="GLYCOSYL HYDROLASE FAMILY 32 N-TERMINAL DOMAIN-CONTAINING PROTEIN"/>
    <property type="match status" value="1"/>
</dbReference>
<evidence type="ECO:0000256" key="1">
    <source>
        <dbReference type="ARBA" id="ARBA00009902"/>
    </source>
</evidence>
<dbReference type="InterPro" id="IPR001362">
    <property type="entry name" value="Glyco_hydro_32"/>
</dbReference>
<dbReference type="InterPro" id="IPR010496">
    <property type="entry name" value="AL/BT2_dom"/>
</dbReference>
<evidence type="ECO:0000259" key="8">
    <source>
        <dbReference type="Pfam" id="PF12733"/>
    </source>
</evidence>
<reference evidence="9 10" key="1">
    <citation type="submission" date="2015-09" db="EMBL/GenBank/DDBJ databases">
        <authorList>
            <consortium name="Pathogen Informatics"/>
        </authorList>
    </citation>
    <scope>NUCLEOTIDE SEQUENCE [LARGE SCALE GENOMIC DNA]</scope>
    <source>
        <strain evidence="9 10">2789STDY5834959</strain>
    </source>
</reference>
<dbReference type="SUPFAM" id="SSF49373">
    <property type="entry name" value="Invasin/intimin cell-adhesion fragments"/>
    <property type="match status" value="1"/>
</dbReference>